<evidence type="ECO:0000313" key="2">
    <source>
        <dbReference type="Proteomes" id="UP001341840"/>
    </source>
</evidence>
<dbReference type="EMBL" id="JASCZI010212691">
    <property type="protein sequence ID" value="MED6200093.1"/>
    <property type="molecule type" value="Genomic_DNA"/>
</dbReference>
<evidence type="ECO:0000313" key="1">
    <source>
        <dbReference type="EMBL" id="MED6200093.1"/>
    </source>
</evidence>
<reference evidence="1 2" key="1">
    <citation type="journal article" date="2023" name="Plants (Basel)">
        <title>Bridging the Gap: Combining Genomics and Transcriptomics Approaches to Understand Stylosanthes scabra, an Orphan Legume from the Brazilian Caatinga.</title>
        <authorList>
            <person name="Ferreira-Neto J.R.C."/>
            <person name="da Silva M.D."/>
            <person name="Binneck E."/>
            <person name="de Melo N.F."/>
            <person name="da Silva R.H."/>
            <person name="de Melo A.L.T.M."/>
            <person name="Pandolfi V."/>
            <person name="Bustamante F.O."/>
            <person name="Brasileiro-Vidal A.C."/>
            <person name="Benko-Iseppon A.M."/>
        </authorList>
    </citation>
    <scope>NUCLEOTIDE SEQUENCE [LARGE SCALE GENOMIC DNA]</scope>
    <source>
        <tissue evidence="1">Leaves</tissue>
    </source>
</reference>
<proteinExistence type="predicted"/>
<keyword evidence="2" id="KW-1185">Reference proteome</keyword>
<gene>
    <name evidence="1" type="ORF">PIB30_081933</name>
</gene>
<accession>A0ABU6XUE9</accession>
<protein>
    <submittedName>
        <fullName evidence="1">Uncharacterized protein</fullName>
    </submittedName>
</protein>
<sequence length="96" mass="11400">MAIGRWSRYLPTSDEKDSRLVQFRLFLDRVQPFELVWEPYRTAEVADIAHPAIFEQRHAQLWTARVPLIYYSTIEWNQVDRIIPQFVGVPYGAPEH</sequence>
<comment type="caution">
    <text evidence="1">The sequence shown here is derived from an EMBL/GenBank/DDBJ whole genome shotgun (WGS) entry which is preliminary data.</text>
</comment>
<organism evidence="1 2">
    <name type="scientific">Stylosanthes scabra</name>
    <dbReference type="NCBI Taxonomy" id="79078"/>
    <lineage>
        <taxon>Eukaryota</taxon>
        <taxon>Viridiplantae</taxon>
        <taxon>Streptophyta</taxon>
        <taxon>Embryophyta</taxon>
        <taxon>Tracheophyta</taxon>
        <taxon>Spermatophyta</taxon>
        <taxon>Magnoliopsida</taxon>
        <taxon>eudicotyledons</taxon>
        <taxon>Gunneridae</taxon>
        <taxon>Pentapetalae</taxon>
        <taxon>rosids</taxon>
        <taxon>fabids</taxon>
        <taxon>Fabales</taxon>
        <taxon>Fabaceae</taxon>
        <taxon>Papilionoideae</taxon>
        <taxon>50 kb inversion clade</taxon>
        <taxon>dalbergioids sensu lato</taxon>
        <taxon>Dalbergieae</taxon>
        <taxon>Pterocarpus clade</taxon>
        <taxon>Stylosanthes</taxon>
    </lineage>
</organism>
<name>A0ABU6XUE9_9FABA</name>
<dbReference type="Proteomes" id="UP001341840">
    <property type="component" value="Unassembled WGS sequence"/>
</dbReference>